<dbReference type="AlphaFoldDB" id="A0A8S3SIG8"/>
<dbReference type="Proteomes" id="UP000683360">
    <property type="component" value="Unassembled WGS sequence"/>
</dbReference>
<organism evidence="1 2">
    <name type="scientific">Mytilus edulis</name>
    <name type="common">Blue mussel</name>
    <dbReference type="NCBI Taxonomy" id="6550"/>
    <lineage>
        <taxon>Eukaryota</taxon>
        <taxon>Metazoa</taxon>
        <taxon>Spiralia</taxon>
        <taxon>Lophotrochozoa</taxon>
        <taxon>Mollusca</taxon>
        <taxon>Bivalvia</taxon>
        <taxon>Autobranchia</taxon>
        <taxon>Pteriomorphia</taxon>
        <taxon>Mytilida</taxon>
        <taxon>Mytiloidea</taxon>
        <taxon>Mytilidae</taxon>
        <taxon>Mytilinae</taxon>
        <taxon>Mytilus</taxon>
    </lineage>
</organism>
<accession>A0A8S3SIG8</accession>
<dbReference type="InterPro" id="IPR013783">
    <property type="entry name" value="Ig-like_fold"/>
</dbReference>
<evidence type="ECO:0000313" key="1">
    <source>
        <dbReference type="EMBL" id="CAG2217949.1"/>
    </source>
</evidence>
<evidence type="ECO:0008006" key="3">
    <source>
        <dbReference type="Google" id="ProtNLM"/>
    </source>
</evidence>
<dbReference type="Gene3D" id="2.60.40.10">
    <property type="entry name" value="Immunoglobulins"/>
    <property type="match status" value="2"/>
</dbReference>
<name>A0A8S3SIG8_MYTED</name>
<reference evidence="1" key="1">
    <citation type="submission" date="2021-03" db="EMBL/GenBank/DDBJ databases">
        <authorList>
            <person name="Bekaert M."/>
        </authorList>
    </citation>
    <scope>NUCLEOTIDE SEQUENCE</scope>
</reference>
<dbReference type="OrthoDB" id="6126710at2759"/>
<keyword evidence="2" id="KW-1185">Reference proteome</keyword>
<dbReference type="EMBL" id="CAJPWZ010001582">
    <property type="protein sequence ID" value="CAG2217949.1"/>
    <property type="molecule type" value="Genomic_DNA"/>
</dbReference>
<protein>
    <recommendedName>
        <fullName evidence="3">Ig-like domain-containing protein</fullName>
    </recommendedName>
</protein>
<comment type="caution">
    <text evidence="1">The sequence shown here is derived from an EMBL/GenBank/DDBJ whole genome shotgun (WGS) entry which is preliminary data.</text>
</comment>
<proteinExistence type="predicted"/>
<evidence type="ECO:0000313" key="2">
    <source>
        <dbReference type="Proteomes" id="UP000683360"/>
    </source>
</evidence>
<gene>
    <name evidence="1" type="ORF">MEDL_31623</name>
</gene>
<sequence length="277" mass="30864">MPYLSTNQFTRKTVSKTAQHNKSQVVEGTVPFEIFINENRSGLLGSNDTTLECSFKKGDGEDVLTLFFSLKNKTSHTYEDIVVFTTSAVPRFTAKGQYLSKRIHLPKQTLTSSPAKITFFDLQCMDDASYKCSITYQIRSEFELHTVKSNATLITVQGKRTLFASVSAILPVKPQLTVMVNRSTTLTQIHATAKSMSVMNGDNVTFVCRGNVGKPPARFVFQKLLPGHILVNNYTNVLTKTNTVDGMCFYFGESNLSMQIINEDNQAIVRCVVDSIL</sequence>